<organism evidence="2 3">
    <name type="scientific">Phytophthora nicotianae</name>
    <name type="common">Potato buckeye rot agent</name>
    <name type="synonym">Phytophthora parasitica</name>
    <dbReference type="NCBI Taxonomy" id="4792"/>
    <lineage>
        <taxon>Eukaryota</taxon>
        <taxon>Sar</taxon>
        <taxon>Stramenopiles</taxon>
        <taxon>Oomycota</taxon>
        <taxon>Peronosporomycetes</taxon>
        <taxon>Peronosporales</taxon>
        <taxon>Peronosporaceae</taxon>
        <taxon>Phytophthora</taxon>
    </lineage>
</organism>
<dbReference type="Proteomes" id="UP000052943">
    <property type="component" value="Unassembled WGS sequence"/>
</dbReference>
<reference evidence="2 3" key="1">
    <citation type="submission" date="2015-11" db="EMBL/GenBank/DDBJ databases">
        <title>Genomes and virulence difference between two physiological races of Phytophthora nicotianae.</title>
        <authorList>
            <person name="Liu H."/>
            <person name="Ma X."/>
            <person name="Yu H."/>
            <person name="Fang D."/>
            <person name="Li Y."/>
            <person name="Wang X."/>
            <person name="Wang W."/>
            <person name="Dong Y."/>
            <person name="Xiao B."/>
        </authorList>
    </citation>
    <scope>NUCLEOTIDE SEQUENCE [LARGE SCALE GENOMIC DNA]</scope>
    <source>
        <strain evidence="3">race 0</strain>
    </source>
</reference>
<evidence type="ECO:0000256" key="1">
    <source>
        <dbReference type="SAM" id="Coils"/>
    </source>
</evidence>
<accession>A0A0W8C0H6</accession>
<keyword evidence="1" id="KW-0175">Coiled coil</keyword>
<proteinExistence type="predicted"/>
<gene>
    <name evidence="2" type="ORF">AM587_10009614</name>
</gene>
<feature type="coiled-coil region" evidence="1">
    <location>
        <begin position="73"/>
        <end position="199"/>
    </location>
</feature>
<name>A0A0W8C0H6_PHYNI</name>
<evidence type="ECO:0000313" key="2">
    <source>
        <dbReference type="EMBL" id="KUF77592.1"/>
    </source>
</evidence>
<dbReference type="AlphaFoldDB" id="A0A0W8C0H6"/>
<comment type="caution">
    <text evidence="2">The sequence shown here is derived from an EMBL/GenBank/DDBJ whole genome shotgun (WGS) entry which is preliminary data.</text>
</comment>
<protein>
    <submittedName>
        <fullName evidence="2">Uncharacterized protein</fullName>
    </submittedName>
</protein>
<evidence type="ECO:0000313" key="3">
    <source>
        <dbReference type="Proteomes" id="UP000052943"/>
    </source>
</evidence>
<sequence length="519" mass="60641">MITDIMNDHIVDYLNRNAQTTIWETKRQQRQPRMPQSPRMNILLPLNNFPLARCMDRIVLLVALTICWFCFNTDELRKRVEEAEAQLREEAKIIERMTRDNKSKQDQINAMENLLQREAEKHQEMLRLLEDEHATQKQQAGHEIEVLRRQVCQLELHVEAYDVLEAANGKLRDRVEELMQEMEQENKTHAEEIHKVRLDMFNHKMALEKTFRKALQELDADYLKKAFNAMSEESKNALVANAKLKDELQLQSIGVDNLMHRFTQQAKHFQRMKVENEILEQESHLRLQEVATMKKMHLTAARTIDKLKEDVHKEEHEWKEHTNKVIEDLRHDNQHLQKLHELTQKRCNKWKSRCMELTEREATRRMDEQRAKTAPTAVTALSSMIRVQSQPAFSPHATPTMSFTARDKGPTINYDEMWSHSFALRTNQQSELPFGFVDKIAKKKKKQVKGALQQTEGETGVAPGSEESIEQLNRIANSELDMVSTRATSSQTARRKTHRLAQTIIPRKGQSVDAFNFAS</sequence>
<dbReference type="OrthoDB" id="107439at2759"/>
<dbReference type="STRING" id="4790.A0A0W8C0H6"/>
<dbReference type="EMBL" id="LNFO01005540">
    <property type="protein sequence ID" value="KUF77592.1"/>
    <property type="molecule type" value="Genomic_DNA"/>
</dbReference>
<feature type="coiled-coil region" evidence="1">
    <location>
        <begin position="304"/>
        <end position="346"/>
    </location>
</feature>